<dbReference type="AlphaFoldDB" id="A0A4Q9M8Y3"/>
<dbReference type="EMBL" id="ML143500">
    <property type="protein sequence ID" value="TBU23594.1"/>
    <property type="molecule type" value="Genomic_DNA"/>
</dbReference>
<protein>
    <recommendedName>
        <fullName evidence="1">DUF6533 domain-containing protein</fullName>
    </recommendedName>
</protein>
<dbReference type="InterPro" id="IPR045340">
    <property type="entry name" value="DUF6533"/>
</dbReference>
<reference evidence="2" key="1">
    <citation type="submission" date="2019-01" db="EMBL/GenBank/DDBJ databases">
        <title>Draft genome sequences of three monokaryotic isolates of the white-rot basidiomycete fungus Dichomitus squalens.</title>
        <authorList>
            <consortium name="DOE Joint Genome Institute"/>
            <person name="Lopez S.C."/>
            <person name="Andreopoulos B."/>
            <person name="Pangilinan J."/>
            <person name="Lipzen A."/>
            <person name="Riley R."/>
            <person name="Ahrendt S."/>
            <person name="Ng V."/>
            <person name="Barry K."/>
            <person name="Daum C."/>
            <person name="Grigoriev I.V."/>
            <person name="Hilden K.S."/>
            <person name="Makela M.R."/>
            <person name="de Vries R.P."/>
        </authorList>
    </citation>
    <scope>NUCLEOTIDE SEQUENCE [LARGE SCALE GENOMIC DNA]</scope>
    <source>
        <strain evidence="2">OM18370.1</strain>
    </source>
</reference>
<name>A0A4Q9M8Y3_9APHY</name>
<dbReference type="Proteomes" id="UP000292957">
    <property type="component" value="Unassembled WGS sequence"/>
</dbReference>
<organism evidence="2">
    <name type="scientific">Dichomitus squalens</name>
    <dbReference type="NCBI Taxonomy" id="114155"/>
    <lineage>
        <taxon>Eukaryota</taxon>
        <taxon>Fungi</taxon>
        <taxon>Dikarya</taxon>
        <taxon>Basidiomycota</taxon>
        <taxon>Agaricomycotina</taxon>
        <taxon>Agaricomycetes</taxon>
        <taxon>Polyporales</taxon>
        <taxon>Polyporaceae</taxon>
        <taxon>Dichomitus</taxon>
    </lineage>
</organism>
<evidence type="ECO:0000259" key="1">
    <source>
        <dbReference type="Pfam" id="PF20151"/>
    </source>
</evidence>
<dbReference type="OrthoDB" id="2803865at2759"/>
<proteinExistence type="predicted"/>
<feature type="domain" description="DUF6533" evidence="1">
    <location>
        <begin position="114"/>
        <end position="159"/>
    </location>
</feature>
<sequence>MDNPKSASTRHRAGISPLNCPTEPICCTAFHWPSFTKERPNGREDTRSTPHGVLLHILGSRATTSPQSLRYPCQYNLVHPAHSLSGGQFSEKMSGETYEQELIAAYPRLLVENYCIVASSALLWFDFALTFTTEVQRIWRRRFTGATLVYLFTRYTALLDRLFFASEVLLWNSSNRVGIQSFGQASAPLMRF</sequence>
<evidence type="ECO:0000313" key="2">
    <source>
        <dbReference type="EMBL" id="TBU23594.1"/>
    </source>
</evidence>
<gene>
    <name evidence="2" type="ORF">BD311DRAFT_68396</name>
</gene>
<dbReference type="Pfam" id="PF20151">
    <property type="entry name" value="DUF6533"/>
    <property type="match status" value="1"/>
</dbReference>
<accession>A0A4Q9M8Y3</accession>